<comment type="caution">
    <text evidence="1">The sequence shown here is derived from an EMBL/GenBank/DDBJ whole genome shotgun (WGS) entry which is preliminary data.</text>
</comment>
<dbReference type="EMBL" id="JAGKQQ010000001">
    <property type="protein sequence ID" value="MBP3959618.1"/>
    <property type="molecule type" value="Genomic_DNA"/>
</dbReference>
<evidence type="ECO:0000313" key="1">
    <source>
        <dbReference type="EMBL" id="MBP3959618.1"/>
    </source>
</evidence>
<accession>A0ABS5C0V1</accession>
<dbReference type="RefSeq" id="WP_210660339.1">
    <property type="nucleotide sequence ID" value="NZ_JAGKQQ010000001.1"/>
</dbReference>
<proteinExistence type="predicted"/>
<organism evidence="1 2">
    <name type="scientific">Gemmata palustris</name>
    <dbReference type="NCBI Taxonomy" id="2822762"/>
    <lineage>
        <taxon>Bacteria</taxon>
        <taxon>Pseudomonadati</taxon>
        <taxon>Planctomycetota</taxon>
        <taxon>Planctomycetia</taxon>
        <taxon>Gemmatales</taxon>
        <taxon>Gemmataceae</taxon>
        <taxon>Gemmata</taxon>
    </lineage>
</organism>
<gene>
    <name evidence="1" type="ORF">J8F10_30605</name>
</gene>
<dbReference type="Gene3D" id="1.25.10.10">
    <property type="entry name" value="Leucine-rich Repeat Variant"/>
    <property type="match status" value="1"/>
</dbReference>
<dbReference type="Proteomes" id="UP000676565">
    <property type="component" value="Unassembled WGS sequence"/>
</dbReference>
<dbReference type="Pfam" id="PF13646">
    <property type="entry name" value="HEAT_2"/>
    <property type="match status" value="1"/>
</dbReference>
<dbReference type="SUPFAM" id="SSF48371">
    <property type="entry name" value="ARM repeat"/>
    <property type="match status" value="1"/>
</dbReference>
<dbReference type="InterPro" id="IPR011989">
    <property type="entry name" value="ARM-like"/>
</dbReference>
<keyword evidence="2" id="KW-1185">Reference proteome</keyword>
<protein>
    <submittedName>
        <fullName evidence="1">HEAT repeat domain-containing protein</fullName>
    </submittedName>
</protein>
<dbReference type="InterPro" id="IPR016024">
    <property type="entry name" value="ARM-type_fold"/>
</dbReference>
<sequence length="269" mass="29652">MNADFDPMWSTDELISFALSHSPTNEDDDPHWEVIRTLRKRGTREVFDAATRLLASACPMERALGVNIHAQLGYKQDKSFAAESVQLLANLLEVEEDEDVICDALIAFGHLHQPECLPSAVRFASYPDDHIRYGVAYALAGLDDERAIATLIVLTDDASARVRDWATFALGSQTEWDSPELRAALWARTADSDNETRGEALKGLVHRGDTRAAEAIIAELNGPDPYLTTVEAAEILADPCVLPALERLRVRRPGDRYVEHAIVACSTNG</sequence>
<evidence type="ECO:0000313" key="2">
    <source>
        <dbReference type="Proteomes" id="UP000676565"/>
    </source>
</evidence>
<reference evidence="1 2" key="1">
    <citation type="submission" date="2021-04" db="EMBL/GenBank/DDBJ databases">
        <authorList>
            <person name="Ivanova A."/>
        </authorList>
    </citation>
    <scope>NUCLEOTIDE SEQUENCE [LARGE SCALE GENOMIC DNA]</scope>
    <source>
        <strain evidence="1 2">G18</strain>
    </source>
</reference>
<name>A0ABS5C0V1_9BACT</name>